<feature type="transmembrane region" description="Helical" evidence="1">
    <location>
        <begin position="205"/>
        <end position="228"/>
    </location>
</feature>
<dbReference type="Gene3D" id="3.30.70.1230">
    <property type="entry name" value="Nucleotide cyclase"/>
    <property type="match status" value="1"/>
</dbReference>
<protein>
    <recommendedName>
        <fullName evidence="2">Guanylate cyclase domain-containing protein</fullName>
    </recommendedName>
</protein>
<organism evidence="3">
    <name type="scientific">Treponema denticola H-22</name>
    <dbReference type="NCBI Taxonomy" id="999432"/>
    <lineage>
        <taxon>Bacteria</taxon>
        <taxon>Pseudomonadati</taxon>
        <taxon>Spirochaetota</taxon>
        <taxon>Spirochaetia</taxon>
        <taxon>Spirochaetales</taxon>
        <taxon>Treponemataceae</taxon>
        <taxon>Treponema</taxon>
    </lineage>
</organism>
<dbReference type="PATRIC" id="fig|999432.5.peg.1632"/>
<dbReference type="InterPro" id="IPR029787">
    <property type="entry name" value="Nucleotide_cyclase"/>
</dbReference>
<dbReference type="PROSITE" id="PS50125">
    <property type="entry name" value="GUANYLATE_CYCLASE_2"/>
    <property type="match status" value="1"/>
</dbReference>
<dbReference type="GO" id="GO:0035556">
    <property type="term" value="P:intracellular signal transduction"/>
    <property type="evidence" value="ECO:0007669"/>
    <property type="project" value="InterPro"/>
</dbReference>
<gene>
    <name evidence="3" type="ORF">HMPREF9726_01573</name>
</gene>
<dbReference type="InterPro" id="IPR011623">
    <property type="entry name" value="7TMR_DISM_rcpt_extracell_dom1"/>
</dbReference>
<dbReference type="InterPro" id="IPR001054">
    <property type="entry name" value="A/G_cyclase"/>
</dbReference>
<dbReference type="Proteomes" id="UP000011705">
    <property type="component" value="Chromosome"/>
</dbReference>
<feature type="transmembrane region" description="Helical" evidence="1">
    <location>
        <begin position="7"/>
        <end position="25"/>
    </location>
</feature>
<dbReference type="Pfam" id="PF07695">
    <property type="entry name" value="7TMR-DISM_7TM"/>
    <property type="match status" value="1"/>
</dbReference>
<name>A0A0E2E3U4_TREDN</name>
<dbReference type="Pfam" id="PF00211">
    <property type="entry name" value="Guanylate_cyc"/>
    <property type="match status" value="1"/>
</dbReference>
<keyword evidence="1" id="KW-1133">Transmembrane helix</keyword>
<evidence type="ECO:0000259" key="2">
    <source>
        <dbReference type="PROSITE" id="PS50125"/>
    </source>
</evidence>
<evidence type="ECO:0000313" key="3">
    <source>
        <dbReference type="EMBL" id="EMB33212.1"/>
    </source>
</evidence>
<dbReference type="PANTHER" id="PTHR43081:SF1">
    <property type="entry name" value="ADENYLATE CYCLASE, TERMINAL-DIFFERENTIATION SPECIFIC"/>
    <property type="match status" value="1"/>
</dbReference>
<feature type="transmembrane region" description="Helical" evidence="1">
    <location>
        <begin position="384"/>
        <end position="402"/>
    </location>
</feature>
<feature type="transmembrane region" description="Helical" evidence="1">
    <location>
        <begin position="235"/>
        <end position="260"/>
    </location>
</feature>
<dbReference type="GO" id="GO:0004016">
    <property type="term" value="F:adenylate cyclase activity"/>
    <property type="evidence" value="ECO:0007669"/>
    <property type="project" value="UniProtKB-ARBA"/>
</dbReference>
<feature type="transmembrane region" description="Helical" evidence="1">
    <location>
        <begin position="300"/>
        <end position="319"/>
    </location>
</feature>
<dbReference type="CDD" id="cd07302">
    <property type="entry name" value="CHD"/>
    <property type="match status" value="1"/>
</dbReference>
<feature type="transmembrane region" description="Helical" evidence="1">
    <location>
        <begin position="354"/>
        <end position="378"/>
    </location>
</feature>
<dbReference type="InterPro" id="IPR050697">
    <property type="entry name" value="Adenylyl/Guanylyl_Cyclase_3/4"/>
</dbReference>
<feature type="transmembrane region" description="Helical" evidence="1">
    <location>
        <begin position="266"/>
        <end position="288"/>
    </location>
</feature>
<dbReference type="AlphaFoldDB" id="A0A0E2E3U4"/>
<dbReference type="EMBL" id="AGDV01000012">
    <property type="protein sequence ID" value="EMB33212.1"/>
    <property type="molecule type" value="Genomic_DNA"/>
</dbReference>
<dbReference type="HOGENOM" id="CLU_000445_105_5_12"/>
<dbReference type="RefSeq" id="WP_002684705.1">
    <property type="nucleotide sequence ID" value="NZ_CM001795.1"/>
</dbReference>
<keyword evidence="1" id="KW-0812">Transmembrane</keyword>
<dbReference type="GO" id="GO:0006171">
    <property type="term" value="P:cAMP biosynthetic process"/>
    <property type="evidence" value="ECO:0007669"/>
    <property type="project" value="TreeGrafter"/>
</dbReference>
<dbReference type="PANTHER" id="PTHR43081">
    <property type="entry name" value="ADENYLATE CYCLASE, TERMINAL-DIFFERENTIATION SPECIFIC-RELATED"/>
    <property type="match status" value="1"/>
</dbReference>
<accession>A0A0E2E3U4</accession>
<feature type="transmembrane region" description="Helical" evidence="1">
    <location>
        <begin position="325"/>
        <end position="347"/>
    </location>
</feature>
<proteinExistence type="predicted"/>
<comment type="caution">
    <text evidence="3">The sequence shown here is derived from an EMBL/GenBank/DDBJ whole genome shotgun (WGS) entry which is preliminary data.</text>
</comment>
<reference evidence="3" key="1">
    <citation type="submission" date="2012-01" db="EMBL/GenBank/DDBJ databases">
        <title>The Genome Sequence of Treponema denticola H-22.</title>
        <authorList>
            <consortium name="The Broad Institute Genome Sequencing Platform"/>
            <person name="Earl A."/>
            <person name="Ward D."/>
            <person name="Feldgarden M."/>
            <person name="Gevers D."/>
            <person name="Blanton J.M."/>
            <person name="Fenno C.J."/>
            <person name="Baranova O.V."/>
            <person name="Mathney J."/>
            <person name="Dewhirst F.E."/>
            <person name="Izard J."/>
            <person name="Young S.K."/>
            <person name="Zeng Q."/>
            <person name="Gargeya S."/>
            <person name="Fitzgerald M."/>
            <person name="Haas B."/>
            <person name="Abouelleil A."/>
            <person name="Alvarado L."/>
            <person name="Arachchi H.M."/>
            <person name="Berlin A."/>
            <person name="Chapman S.B."/>
            <person name="Gearin G."/>
            <person name="Goldberg J."/>
            <person name="Griggs A."/>
            <person name="Gujja S."/>
            <person name="Hansen M."/>
            <person name="Heiman D."/>
            <person name="Howarth C."/>
            <person name="Larimer J."/>
            <person name="Lui A."/>
            <person name="MacDonald P.J.P."/>
            <person name="McCowen C."/>
            <person name="Montmayeur A."/>
            <person name="Murphy C."/>
            <person name="Neiman D."/>
            <person name="Pearson M."/>
            <person name="Priest M."/>
            <person name="Roberts A."/>
            <person name="Saif S."/>
            <person name="Shea T."/>
            <person name="Sisk P."/>
            <person name="Stolte C."/>
            <person name="Sykes S."/>
            <person name="Wortman J."/>
            <person name="Nusbaum C."/>
            <person name="Birren B."/>
        </authorList>
    </citation>
    <scope>NUCLEOTIDE SEQUENCE [LARGE SCALE GENOMIC DNA]</scope>
    <source>
        <strain evidence="3">H-22</strain>
    </source>
</reference>
<keyword evidence="1" id="KW-0472">Membrane</keyword>
<dbReference type="SUPFAM" id="SSF55073">
    <property type="entry name" value="Nucleotide cyclase"/>
    <property type="match status" value="1"/>
</dbReference>
<feature type="domain" description="Guanylate cyclase" evidence="2">
    <location>
        <begin position="457"/>
        <end position="581"/>
    </location>
</feature>
<evidence type="ECO:0000256" key="1">
    <source>
        <dbReference type="SAM" id="Phobius"/>
    </source>
</evidence>
<sequence length="692" mass="78072">MTVEKKRLFLGSIPFFCLFILLYLTNLFKLVYEHKIIDLEVKNGKVSIPAKTLSESSLFSLSGDFYYTPNRFYSLKNSPEESYTKVPGDFASKNLGNVFGYGSYGLELYGLDPGTIYAIHIPHIFSSCSIIINGIDRESQGQPGIDRETENPGTRSSQIAFRPLKDGTANIVINVSNFFNNKGYIPSPIILGEASQIGIMFRGDLIFYGTIFAVTFSVALFFFMLSFFYKNSSFVIWFALTSMVLAIRGIFFYPHIFMILFPDIPWIANFIMRYVTVPLPIIFFTVFLTKALKLRYKIPYIIILSVSILYAISTIVLPPEVSTFLLIYYQIFALFCVSYIIVIAIIGLKKKKEFAVWIFTSTVVLFLFGVYDLLVSLGIIPGEFFLQIGTVFAVIILSVMVLDDYASSINKIEDLSVEMQLINRSLIRFVPDQIVELLNKKSITDVKLGDSVELTMPILSIDIRSFTHTSEKLAPNQVFELLNEYFALVAPIVRKYNGVITKYLGDGFFALFPDGANAALSCGIAIQKAIRDNGIAVPNSSPIKVGIGIDMGDILLGIIGNSTRMDSIIISNSYHIAEILQESTKKYCSYMIISDRIYDAINDISEHYIRPIQRVKNSSNKETFLYEVYDCDDDLIRDLKHSTQGYMENALKALSNEGAESAAKYFDKVLSIFPDDPVSLYYKKIFEKINSR</sequence>